<organism evidence="2 3">
    <name type="scientific">Candidatus Campbellbacteria bacterium RIFCSPLOWO2_01_FULL_34_15</name>
    <dbReference type="NCBI Taxonomy" id="1797579"/>
    <lineage>
        <taxon>Bacteria</taxon>
        <taxon>Candidatus Campbelliibacteriota</taxon>
    </lineage>
</organism>
<accession>A0A1F5EPB8</accession>
<proteinExistence type="predicted"/>
<sequence>MSKFYKASKNTRSKKVLLRKGEQKNDQHWKSAEGVAVCPDCKNVLFKKEWHHSDSKALGKDFFSKKEFDKKEHHFRQCPACKMIKEGLYEGEITIKNVFVNYKDDVLNTIKAFAEREMKRDPQSRIIRIRKDRESFNVTTTENQLAVRIAKHLHKTFKKSNLSISHSKEPYEVSRVELVFMK</sequence>
<dbReference type="Proteomes" id="UP000176865">
    <property type="component" value="Unassembled WGS sequence"/>
</dbReference>
<evidence type="ECO:0000313" key="2">
    <source>
        <dbReference type="EMBL" id="OGD69086.1"/>
    </source>
</evidence>
<gene>
    <name evidence="2" type="ORF">A2996_00195</name>
</gene>
<dbReference type="STRING" id="1797579.A2996_00195"/>
<reference evidence="2 3" key="1">
    <citation type="journal article" date="2016" name="Nat. Commun.">
        <title>Thousands of microbial genomes shed light on interconnected biogeochemical processes in an aquifer system.</title>
        <authorList>
            <person name="Anantharaman K."/>
            <person name="Brown C.T."/>
            <person name="Hug L.A."/>
            <person name="Sharon I."/>
            <person name="Castelle C.J."/>
            <person name="Probst A.J."/>
            <person name="Thomas B.C."/>
            <person name="Singh A."/>
            <person name="Wilkins M.J."/>
            <person name="Karaoz U."/>
            <person name="Brodie E.L."/>
            <person name="Williams K.H."/>
            <person name="Hubbard S.S."/>
            <person name="Banfield J.F."/>
        </authorList>
    </citation>
    <scope>NUCLEOTIDE SEQUENCE [LARGE SCALE GENOMIC DNA]</scope>
</reference>
<dbReference type="AlphaFoldDB" id="A0A1F5EPB8"/>
<dbReference type="InterPro" id="IPR007064">
    <property type="entry name" value="Nmd3_N"/>
</dbReference>
<feature type="domain" description="Nmd3 N-terminal" evidence="1">
    <location>
        <begin position="75"/>
        <end position="158"/>
    </location>
</feature>
<dbReference type="EMBL" id="MFAB01000008">
    <property type="protein sequence ID" value="OGD69086.1"/>
    <property type="molecule type" value="Genomic_DNA"/>
</dbReference>
<protein>
    <recommendedName>
        <fullName evidence="1">Nmd3 N-terminal domain-containing protein</fullName>
    </recommendedName>
</protein>
<evidence type="ECO:0000313" key="3">
    <source>
        <dbReference type="Proteomes" id="UP000176865"/>
    </source>
</evidence>
<comment type="caution">
    <text evidence="2">The sequence shown here is derived from an EMBL/GenBank/DDBJ whole genome shotgun (WGS) entry which is preliminary data.</text>
</comment>
<evidence type="ECO:0000259" key="1">
    <source>
        <dbReference type="Pfam" id="PF04981"/>
    </source>
</evidence>
<dbReference type="Pfam" id="PF04981">
    <property type="entry name" value="NMD3"/>
    <property type="match status" value="1"/>
</dbReference>
<name>A0A1F5EPB8_9BACT</name>